<dbReference type="Proteomes" id="UP000324222">
    <property type="component" value="Unassembled WGS sequence"/>
</dbReference>
<evidence type="ECO:0000313" key="1">
    <source>
        <dbReference type="EMBL" id="MPC99007.1"/>
    </source>
</evidence>
<name>A0A5B7K0L6_PORTR</name>
<reference evidence="1 2" key="1">
    <citation type="submission" date="2019-05" db="EMBL/GenBank/DDBJ databases">
        <title>Another draft genome of Portunus trituberculatus and its Hox gene families provides insights of decapod evolution.</title>
        <authorList>
            <person name="Jeong J.-H."/>
            <person name="Song I."/>
            <person name="Kim S."/>
            <person name="Choi T."/>
            <person name="Kim D."/>
            <person name="Ryu S."/>
            <person name="Kim W."/>
        </authorList>
    </citation>
    <scope>NUCLEOTIDE SEQUENCE [LARGE SCALE GENOMIC DNA]</scope>
    <source>
        <tissue evidence="1">Muscle</tissue>
    </source>
</reference>
<comment type="caution">
    <text evidence="1">The sequence shown here is derived from an EMBL/GenBank/DDBJ whole genome shotgun (WGS) entry which is preliminary data.</text>
</comment>
<dbReference type="EMBL" id="VSRR010116585">
    <property type="protein sequence ID" value="MPC99007.1"/>
    <property type="molecule type" value="Genomic_DNA"/>
</dbReference>
<dbReference type="AlphaFoldDB" id="A0A5B7K0L6"/>
<proteinExistence type="predicted"/>
<organism evidence="1 2">
    <name type="scientific">Portunus trituberculatus</name>
    <name type="common">Swimming crab</name>
    <name type="synonym">Neptunus trituberculatus</name>
    <dbReference type="NCBI Taxonomy" id="210409"/>
    <lineage>
        <taxon>Eukaryota</taxon>
        <taxon>Metazoa</taxon>
        <taxon>Ecdysozoa</taxon>
        <taxon>Arthropoda</taxon>
        <taxon>Crustacea</taxon>
        <taxon>Multicrustacea</taxon>
        <taxon>Malacostraca</taxon>
        <taxon>Eumalacostraca</taxon>
        <taxon>Eucarida</taxon>
        <taxon>Decapoda</taxon>
        <taxon>Pleocyemata</taxon>
        <taxon>Brachyura</taxon>
        <taxon>Eubrachyura</taxon>
        <taxon>Portunoidea</taxon>
        <taxon>Portunidae</taxon>
        <taxon>Portuninae</taxon>
        <taxon>Portunus</taxon>
    </lineage>
</organism>
<evidence type="ECO:0000313" key="2">
    <source>
        <dbReference type="Proteomes" id="UP000324222"/>
    </source>
</evidence>
<gene>
    <name evidence="1" type="ORF">E2C01_094399</name>
</gene>
<sequence length="70" mass="8122">MKPVMIPERLGDVGIKRQPLNIICESAAHALHHAHQASHERSRMVKLIQYRLRLSSRWDRSLIEVEVNVT</sequence>
<keyword evidence="2" id="KW-1185">Reference proteome</keyword>
<protein>
    <submittedName>
        <fullName evidence="1">Uncharacterized protein</fullName>
    </submittedName>
</protein>
<accession>A0A5B7K0L6</accession>